<sequence>MSASFIPGFEVADRIRNLIDKDTQTGEDKVYLTVKQIYFLDKKGSLDFGGKELNLAERKPLLPKKRLPEDKYGWWSLSQGTHLIEFNEQINLREKEIAILQPREELLHNCCSHPVQIVTPKEELSLVPLNVGCQGIDIKQNARISTLRIVKR</sequence>
<comment type="caution">
    <text evidence="1">The sequence shown here is derived from an EMBL/GenBank/DDBJ whole genome shotgun (WGS) entry which is preliminary data.</text>
</comment>
<protein>
    <submittedName>
        <fullName evidence="1">dCTP deaminase</fullName>
    </submittedName>
</protein>
<dbReference type="Proteomes" id="UP000315669">
    <property type="component" value="Unassembled WGS sequence"/>
</dbReference>
<gene>
    <name evidence="1" type="ORF">E3J32_00070</name>
</gene>
<organism evidence="1 2">
    <name type="scientific">Aerophobetes bacterium</name>
    <dbReference type="NCBI Taxonomy" id="2030807"/>
    <lineage>
        <taxon>Bacteria</taxon>
        <taxon>Candidatus Aerophobota</taxon>
    </lineage>
</organism>
<reference evidence="1 2" key="1">
    <citation type="submission" date="2019-03" db="EMBL/GenBank/DDBJ databases">
        <title>Metabolic potential of uncultured bacteria and archaea associated with petroleum seepage in deep-sea sediments.</title>
        <authorList>
            <person name="Dong X."/>
            <person name="Hubert C."/>
        </authorList>
    </citation>
    <scope>NUCLEOTIDE SEQUENCE [LARGE SCALE GENOMIC DNA]</scope>
    <source>
        <strain evidence="1">E29_bin25</strain>
    </source>
</reference>
<evidence type="ECO:0000313" key="2">
    <source>
        <dbReference type="Proteomes" id="UP000315669"/>
    </source>
</evidence>
<name>A0A523Y549_UNCAE</name>
<dbReference type="EMBL" id="SOII01000004">
    <property type="protein sequence ID" value="TET86651.1"/>
    <property type="molecule type" value="Genomic_DNA"/>
</dbReference>
<accession>A0A523Y549</accession>
<evidence type="ECO:0000313" key="1">
    <source>
        <dbReference type="EMBL" id="TET86651.1"/>
    </source>
</evidence>
<proteinExistence type="predicted"/>
<dbReference type="AlphaFoldDB" id="A0A523Y549"/>